<dbReference type="GO" id="GO:0004519">
    <property type="term" value="F:endonuclease activity"/>
    <property type="evidence" value="ECO:0007669"/>
    <property type="project" value="UniProtKB-KW"/>
</dbReference>
<evidence type="ECO:0000256" key="8">
    <source>
        <dbReference type="PROSITE-ProRule" id="PRU00450"/>
    </source>
</evidence>
<name>A0A7L0I633_AREIN</name>
<dbReference type="GO" id="GO:0016787">
    <property type="term" value="F:hydrolase activity"/>
    <property type="evidence" value="ECO:0007669"/>
    <property type="project" value="UniProtKB-KW"/>
</dbReference>
<dbReference type="GO" id="GO:0035613">
    <property type="term" value="F:RNA stem-loop binding"/>
    <property type="evidence" value="ECO:0007669"/>
    <property type="project" value="TreeGrafter"/>
</dbReference>
<evidence type="ECO:0000256" key="5">
    <source>
        <dbReference type="ARBA" id="ARBA00022759"/>
    </source>
</evidence>
<keyword evidence="8" id="KW-0862">Zinc</keyword>
<dbReference type="Proteomes" id="UP000541811">
    <property type="component" value="Unassembled WGS sequence"/>
</dbReference>
<dbReference type="GO" id="GO:0003964">
    <property type="term" value="F:RNA-directed DNA polymerase activity"/>
    <property type="evidence" value="ECO:0007669"/>
    <property type="project" value="UniProtKB-KW"/>
</dbReference>
<evidence type="ECO:0000256" key="1">
    <source>
        <dbReference type="ARBA" id="ARBA00022679"/>
    </source>
</evidence>
<keyword evidence="8" id="KW-0863">Zinc-finger</keyword>
<dbReference type="Pfam" id="PF02022">
    <property type="entry name" value="Integrase_Zn"/>
    <property type="match status" value="1"/>
</dbReference>
<keyword evidence="2" id="KW-0548">Nucleotidyltransferase</keyword>
<keyword evidence="7" id="KW-0695">RNA-directed DNA polymerase</keyword>
<dbReference type="PANTHER" id="PTHR41694:SF3">
    <property type="entry name" value="RNA-DIRECTED DNA POLYMERASE-RELATED"/>
    <property type="match status" value="1"/>
</dbReference>
<dbReference type="EMBL" id="VXAK01024230">
    <property type="protein sequence ID" value="NXK27585.1"/>
    <property type="molecule type" value="Genomic_DNA"/>
</dbReference>
<dbReference type="AlphaFoldDB" id="A0A7L0I633"/>
<keyword evidence="11" id="KW-1185">Reference proteome</keyword>
<dbReference type="InterPro" id="IPR003308">
    <property type="entry name" value="Integrase_Zn-bd_dom_N"/>
</dbReference>
<evidence type="ECO:0000256" key="7">
    <source>
        <dbReference type="ARBA" id="ARBA00022918"/>
    </source>
</evidence>
<dbReference type="Gene3D" id="1.10.10.200">
    <property type="match status" value="1"/>
</dbReference>
<evidence type="ECO:0000256" key="3">
    <source>
        <dbReference type="ARBA" id="ARBA00022722"/>
    </source>
</evidence>
<evidence type="ECO:0000313" key="10">
    <source>
        <dbReference type="EMBL" id="NXK27585.1"/>
    </source>
</evidence>
<dbReference type="SUPFAM" id="SSF46919">
    <property type="entry name" value="N-terminal Zn binding domain of HIV integrase"/>
    <property type="match status" value="1"/>
</dbReference>
<evidence type="ECO:0000256" key="6">
    <source>
        <dbReference type="ARBA" id="ARBA00022801"/>
    </source>
</evidence>
<dbReference type="PROSITE" id="PS50876">
    <property type="entry name" value="ZF_INTEGRASE"/>
    <property type="match status" value="1"/>
</dbReference>
<protein>
    <submittedName>
        <fullName evidence="10">POK6 protein</fullName>
    </submittedName>
</protein>
<keyword evidence="6" id="KW-0378">Hydrolase</keyword>
<keyword evidence="1" id="KW-0808">Transferase</keyword>
<reference evidence="10 11" key="1">
    <citation type="submission" date="2019-09" db="EMBL/GenBank/DDBJ databases">
        <title>Bird 10,000 Genomes (B10K) Project - Family phase.</title>
        <authorList>
            <person name="Zhang G."/>
        </authorList>
    </citation>
    <scope>NUCLEOTIDE SEQUENCE [LARGE SCALE GENOMIC DNA]</scope>
    <source>
        <strain evidence="10">B10K-DU-005-73</strain>
        <tissue evidence="10">Liver</tissue>
    </source>
</reference>
<feature type="non-terminal residue" evidence="10">
    <location>
        <position position="111"/>
    </location>
</feature>
<evidence type="ECO:0000313" key="11">
    <source>
        <dbReference type="Proteomes" id="UP000541811"/>
    </source>
</evidence>
<keyword evidence="3" id="KW-0540">Nuclease</keyword>
<feature type="domain" description="Integrase-type" evidence="9">
    <location>
        <begin position="23"/>
        <end position="64"/>
    </location>
</feature>
<evidence type="ECO:0000259" key="9">
    <source>
        <dbReference type="PROSITE" id="PS50876"/>
    </source>
</evidence>
<proteinExistence type="predicted"/>
<dbReference type="InterPro" id="IPR017856">
    <property type="entry name" value="Integrase-like_N"/>
</dbReference>
<evidence type="ECO:0000256" key="4">
    <source>
        <dbReference type="ARBA" id="ARBA00022723"/>
    </source>
</evidence>
<gene>
    <name evidence="10" type="primary">Ervk6</name>
    <name evidence="10" type="ORF">AREINT_R15063</name>
</gene>
<dbReference type="GO" id="GO:0008270">
    <property type="term" value="F:zinc ion binding"/>
    <property type="evidence" value="ECO:0007669"/>
    <property type="project" value="UniProtKB-KW"/>
</dbReference>
<sequence>FLTQGNAIADQLTAPVWKTPVPDKFRQAQLSHEFFHQSAKILAKQFNLPLTEAKLITSTCADCQQLAATAIPMVNLRGFEALQLWQTDVTHIPEFGKLKYVNVSVDTWSHA</sequence>
<evidence type="ECO:0000256" key="2">
    <source>
        <dbReference type="ARBA" id="ARBA00022695"/>
    </source>
</evidence>
<feature type="non-terminal residue" evidence="10">
    <location>
        <position position="1"/>
    </location>
</feature>
<dbReference type="PANTHER" id="PTHR41694">
    <property type="entry name" value="ENDOGENOUS RETROVIRUS GROUP K MEMBER POL PROTEIN"/>
    <property type="match status" value="1"/>
</dbReference>
<accession>A0A7L0I633</accession>
<organism evidence="10 11">
    <name type="scientific">Arenaria interpres</name>
    <name type="common">Ruddy turnstone</name>
    <name type="synonym">Tringa interpres</name>
    <dbReference type="NCBI Taxonomy" id="54971"/>
    <lineage>
        <taxon>Eukaryota</taxon>
        <taxon>Metazoa</taxon>
        <taxon>Chordata</taxon>
        <taxon>Craniata</taxon>
        <taxon>Vertebrata</taxon>
        <taxon>Euteleostomi</taxon>
        <taxon>Archelosauria</taxon>
        <taxon>Archosauria</taxon>
        <taxon>Dinosauria</taxon>
        <taxon>Saurischia</taxon>
        <taxon>Theropoda</taxon>
        <taxon>Coelurosauria</taxon>
        <taxon>Aves</taxon>
        <taxon>Neognathae</taxon>
        <taxon>Neoaves</taxon>
        <taxon>Charadriiformes</taxon>
        <taxon>Scolopacidae</taxon>
        <taxon>Arenaria</taxon>
    </lineage>
</organism>
<keyword evidence="4" id="KW-0479">Metal-binding</keyword>
<keyword evidence="5" id="KW-0255">Endonuclease</keyword>
<comment type="caution">
    <text evidence="10">The sequence shown here is derived from an EMBL/GenBank/DDBJ whole genome shotgun (WGS) entry which is preliminary data.</text>
</comment>